<protein>
    <submittedName>
        <fullName evidence="1">Uncharacterized protein</fullName>
    </submittedName>
</protein>
<proteinExistence type="predicted"/>
<dbReference type="EMBL" id="BSPL01000010">
    <property type="protein sequence ID" value="GLS69248.1"/>
    <property type="molecule type" value="Genomic_DNA"/>
</dbReference>
<reference evidence="2" key="1">
    <citation type="journal article" date="2019" name="Int. J. Syst. Evol. Microbiol.">
        <title>The Global Catalogue of Microorganisms (GCM) 10K type strain sequencing project: providing services to taxonomists for standard genome sequencing and annotation.</title>
        <authorList>
            <consortium name="The Broad Institute Genomics Platform"/>
            <consortium name="The Broad Institute Genome Sequencing Center for Infectious Disease"/>
            <person name="Wu L."/>
            <person name="Ma J."/>
        </authorList>
    </citation>
    <scope>NUCLEOTIDE SEQUENCE [LARGE SCALE GENOMIC DNA]</scope>
    <source>
        <strain evidence="2">NBRC 103632</strain>
    </source>
</reference>
<evidence type="ECO:0000313" key="1">
    <source>
        <dbReference type="EMBL" id="GLS69248.1"/>
    </source>
</evidence>
<name>A0AA37TDN3_9HYPH</name>
<organism evidence="1 2">
    <name type="scientific">Methylobacterium tardum</name>
    <dbReference type="NCBI Taxonomy" id="374432"/>
    <lineage>
        <taxon>Bacteria</taxon>
        <taxon>Pseudomonadati</taxon>
        <taxon>Pseudomonadota</taxon>
        <taxon>Alphaproteobacteria</taxon>
        <taxon>Hyphomicrobiales</taxon>
        <taxon>Methylobacteriaceae</taxon>
        <taxon>Methylobacterium</taxon>
    </lineage>
</organism>
<accession>A0AA37TDN3</accession>
<keyword evidence="2" id="KW-1185">Reference proteome</keyword>
<evidence type="ECO:0000313" key="2">
    <source>
        <dbReference type="Proteomes" id="UP001157440"/>
    </source>
</evidence>
<dbReference type="RefSeq" id="WP_250102947.1">
    <property type="nucleotide sequence ID" value="NZ_CP097484.1"/>
</dbReference>
<gene>
    <name evidence="1" type="ORF">GCM10007890_12600</name>
</gene>
<sequence length="85" mass="9315">MLRCGALASMAIPNRSDRHNAALKRLARALNVPAETFLGDPPEGVAGELFALVRHWLAIEDSQGRRRVLSAARQEAERSGYKECA</sequence>
<dbReference type="AlphaFoldDB" id="A0AA37TDN3"/>
<comment type="caution">
    <text evidence="1">The sequence shown here is derived from an EMBL/GenBank/DDBJ whole genome shotgun (WGS) entry which is preliminary data.</text>
</comment>
<dbReference type="Proteomes" id="UP001157440">
    <property type="component" value="Unassembled WGS sequence"/>
</dbReference>